<dbReference type="EMBL" id="AVOT02001486">
    <property type="protein sequence ID" value="MBW0467086.1"/>
    <property type="molecule type" value="Genomic_DNA"/>
</dbReference>
<dbReference type="AlphaFoldDB" id="A0A9Q3BJQ5"/>
<sequence>MGLAILAPQGFPEIPTTLLEYTSHDLRRALPLVLGLWRKAKLLSTAKFIQTLPSGQHQKTRRVPFHIFYLKARSRVGVQAFGGIRGARKRAL</sequence>
<name>A0A9Q3BJQ5_9BASI</name>
<evidence type="ECO:0000313" key="1">
    <source>
        <dbReference type="EMBL" id="MBW0467086.1"/>
    </source>
</evidence>
<keyword evidence="2" id="KW-1185">Reference proteome</keyword>
<protein>
    <submittedName>
        <fullName evidence="1">Uncharacterized protein</fullName>
    </submittedName>
</protein>
<proteinExistence type="predicted"/>
<dbReference type="Proteomes" id="UP000765509">
    <property type="component" value="Unassembled WGS sequence"/>
</dbReference>
<accession>A0A9Q3BJQ5</accession>
<evidence type="ECO:0000313" key="2">
    <source>
        <dbReference type="Proteomes" id="UP000765509"/>
    </source>
</evidence>
<comment type="caution">
    <text evidence="1">The sequence shown here is derived from an EMBL/GenBank/DDBJ whole genome shotgun (WGS) entry which is preliminary data.</text>
</comment>
<gene>
    <name evidence="1" type="ORF">O181_006801</name>
</gene>
<reference evidence="1" key="1">
    <citation type="submission" date="2021-03" db="EMBL/GenBank/DDBJ databases">
        <title>Draft genome sequence of rust myrtle Austropuccinia psidii MF-1, a brazilian biotype.</title>
        <authorList>
            <person name="Quecine M.C."/>
            <person name="Pachon D.M.R."/>
            <person name="Bonatelli M.L."/>
            <person name="Correr F.H."/>
            <person name="Franceschini L.M."/>
            <person name="Leite T.F."/>
            <person name="Margarido G.R.A."/>
            <person name="Almeida C.A."/>
            <person name="Ferrarezi J.A."/>
            <person name="Labate C.A."/>
        </authorList>
    </citation>
    <scope>NUCLEOTIDE SEQUENCE</scope>
    <source>
        <strain evidence="1">MF-1</strain>
    </source>
</reference>
<organism evidence="1 2">
    <name type="scientific">Austropuccinia psidii MF-1</name>
    <dbReference type="NCBI Taxonomy" id="1389203"/>
    <lineage>
        <taxon>Eukaryota</taxon>
        <taxon>Fungi</taxon>
        <taxon>Dikarya</taxon>
        <taxon>Basidiomycota</taxon>
        <taxon>Pucciniomycotina</taxon>
        <taxon>Pucciniomycetes</taxon>
        <taxon>Pucciniales</taxon>
        <taxon>Sphaerophragmiaceae</taxon>
        <taxon>Austropuccinia</taxon>
    </lineage>
</organism>